<comment type="subcellular location">
    <subcellularLocation>
        <location evidence="1">Membrane</location>
        <topology evidence="1">Multi-pass membrane protein</topology>
    </subcellularLocation>
</comment>
<feature type="domain" description="MARVEL" evidence="9">
    <location>
        <begin position="18"/>
        <end position="169"/>
    </location>
</feature>
<dbReference type="OMA" id="IWIFQAY"/>
<dbReference type="GO" id="GO:0030672">
    <property type="term" value="C:synaptic vesicle membrane"/>
    <property type="evidence" value="ECO:0007669"/>
    <property type="project" value="TreeGrafter"/>
</dbReference>
<evidence type="ECO:0000256" key="4">
    <source>
        <dbReference type="ARBA" id="ARBA00022989"/>
    </source>
</evidence>
<dbReference type="Proteomes" id="UP000429181">
    <property type="component" value="Chromosome 18"/>
</dbReference>
<accession>A0A4W2E734</accession>
<protein>
    <submittedName>
        <fullName evidence="10">Synaptogyrin 4</fullName>
    </submittedName>
</protein>
<dbReference type="PROSITE" id="PS51225">
    <property type="entry name" value="MARVEL"/>
    <property type="match status" value="1"/>
</dbReference>
<evidence type="ECO:0000313" key="11">
    <source>
        <dbReference type="Proteomes" id="UP000314981"/>
    </source>
</evidence>
<keyword evidence="3 6" id="KW-0812">Transmembrane</keyword>
<keyword evidence="4 8" id="KW-1133">Transmembrane helix</keyword>
<dbReference type="InterPro" id="IPR016579">
    <property type="entry name" value="Synaptogyrin"/>
</dbReference>
<feature type="transmembrane region" description="Helical" evidence="8">
    <location>
        <begin position="107"/>
        <end position="129"/>
    </location>
</feature>
<feature type="compositionally biased region" description="Low complexity" evidence="7">
    <location>
        <begin position="294"/>
        <end position="306"/>
    </location>
</feature>
<reference evidence="10" key="2">
    <citation type="submission" date="2025-05" db="UniProtKB">
        <authorList>
            <consortium name="Ensembl"/>
        </authorList>
    </citation>
    <scope>IDENTIFICATION</scope>
</reference>
<organism evidence="10 11">
    <name type="scientific">Bos indicus x Bos taurus</name>
    <name type="common">Hybrid cattle</name>
    <dbReference type="NCBI Taxonomy" id="30522"/>
    <lineage>
        <taxon>Eukaryota</taxon>
        <taxon>Metazoa</taxon>
        <taxon>Chordata</taxon>
        <taxon>Craniata</taxon>
        <taxon>Vertebrata</taxon>
        <taxon>Euteleostomi</taxon>
        <taxon>Mammalia</taxon>
        <taxon>Eutheria</taxon>
        <taxon>Laurasiatheria</taxon>
        <taxon>Artiodactyla</taxon>
        <taxon>Ruminantia</taxon>
        <taxon>Pecora</taxon>
        <taxon>Bovidae</taxon>
        <taxon>Bovinae</taxon>
        <taxon>Bos</taxon>
    </lineage>
</organism>
<evidence type="ECO:0000256" key="3">
    <source>
        <dbReference type="ARBA" id="ARBA00022692"/>
    </source>
</evidence>
<evidence type="ECO:0000256" key="5">
    <source>
        <dbReference type="ARBA" id="ARBA00023136"/>
    </source>
</evidence>
<evidence type="ECO:0000256" key="2">
    <source>
        <dbReference type="ARBA" id="ARBA00010252"/>
    </source>
</evidence>
<dbReference type="Proteomes" id="UP000314981">
    <property type="component" value="Chromosome 18"/>
</dbReference>
<reference evidence="11 12" key="1">
    <citation type="submission" date="2018-11" db="EMBL/GenBank/DDBJ databases">
        <title>Haplotype-resolved cattle genomes.</title>
        <authorList>
            <person name="Low W.Y."/>
            <person name="Tearle R."/>
            <person name="Bickhart D.M."/>
            <person name="Rosen B.D."/>
            <person name="Koren S."/>
            <person name="Rhie A."/>
            <person name="Hiendleder S."/>
            <person name="Phillippy A.M."/>
            <person name="Smith T.P.L."/>
            <person name="Williams J.L."/>
        </authorList>
    </citation>
    <scope>NUCLEOTIDE SEQUENCE [LARGE SCALE GENOMIC DNA]</scope>
</reference>
<evidence type="ECO:0000259" key="9">
    <source>
        <dbReference type="PROSITE" id="PS51225"/>
    </source>
</evidence>
<feature type="transmembrane region" description="Helical" evidence="8">
    <location>
        <begin position="135"/>
        <end position="158"/>
    </location>
</feature>
<dbReference type="PANTHER" id="PTHR10838:SF22">
    <property type="entry name" value="SYNAPTOGYRIN-4"/>
    <property type="match status" value="1"/>
</dbReference>
<name>A0A4W2E734_BOBOX</name>
<dbReference type="PANTHER" id="PTHR10838">
    <property type="entry name" value="SYNAPTOGYRIN"/>
    <property type="match status" value="1"/>
</dbReference>
<feature type="transmembrane region" description="Helical" evidence="8">
    <location>
        <begin position="24"/>
        <end position="42"/>
    </location>
</feature>
<feature type="transmembrane region" description="Helical" evidence="8">
    <location>
        <begin position="62"/>
        <end position="86"/>
    </location>
</feature>
<dbReference type="Ensembl" id="ENSBIXT00000023018.1">
    <property type="protein sequence ID" value="ENSBIXP00000034800.1"/>
    <property type="gene ID" value="ENSBIXG00000017895.1"/>
</dbReference>
<dbReference type="Pfam" id="PF01284">
    <property type="entry name" value="MARVEL"/>
    <property type="match status" value="1"/>
</dbReference>
<dbReference type="AlphaFoldDB" id="A0A4W2E734"/>
<dbReference type="InterPro" id="IPR008253">
    <property type="entry name" value="Marvel"/>
</dbReference>
<evidence type="ECO:0000313" key="10">
    <source>
        <dbReference type="Ensembl" id="ENSBIXP00000034800.1"/>
    </source>
</evidence>
<feature type="region of interest" description="Disordered" evidence="7">
    <location>
        <begin position="177"/>
        <end position="228"/>
    </location>
</feature>
<sequence length="319" mass="34406">MHIPESLQDLADSEAVQFLKRPKAITRIFAGVFSLIVFSSLLTDGYQNKTDNSELHCVLNSNSTACSFAVGAGLLAFLSSLAFLALDAHEVRLASTRFKTAFQLLDLILAVIWAGVWAVGFCFLANQWHRSPPRYFLLGSNSAKAAITFSFFSILVWVRRAPVPPLLPQQGRAGRCGLTGQEPTCSQSSPRPPQAPSVSWANGEEGPPPSSRQTKPSFRECCPRPPPQPAPASLQLTLLCPQIFQAYLAFQELRNDAPVPYKRSLDEGGVVLTSLSPPSAASPVNTPTTGPHGPSYASSSLSPYLSTPKAPRLAMMPDN</sequence>
<evidence type="ECO:0000256" key="8">
    <source>
        <dbReference type="SAM" id="Phobius"/>
    </source>
</evidence>
<evidence type="ECO:0000256" key="1">
    <source>
        <dbReference type="ARBA" id="ARBA00004141"/>
    </source>
</evidence>
<dbReference type="STRING" id="30522.A0A4W2E734"/>
<evidence type="ECO:0000256" key="7">
    <source>
        <dbReference type="SAM" id="MobiDB-lite"/>
    </source>
</evidence>
<gene>
    <name evidence="10" type="primary">SYNGR4</name>
</gene>
<dbReference type="Ensembl" id="ENSBIXT00005037912.1">
    <property type="protein sequence ID" value="ENSBIXP00005023195.1"/>
    <property type="gene ID" value="ENSBIXG00005006697.1"/>
</dbReference>
<evidence type="ECO:0000313" key="12">
    <source>
        <dbReference type="Proteomes" id="UP000429181"/>
    </source>
</evidence>
<dbReference type="GeneTree" id="ENSGT00950000182935"/>
<proteinExistence type="inferred from homology"/>
<feature type="region of interest" description="Disordered" evidence="7">
    <location>
        <begin position="276"/>
        <end position="319"/>
    </location>
</feature>
<comment type="similarity">
    <text evidence="2">Belongs to the synaptogyrin family.</text>
</comment>
<dbReference type="GO" id="GO:0031594">
    <property type="term" value="C:neuromuscular junction"/>
    <property type="evidence" value="ECO:0007669"/>
    <property type="project" value="TreeGrafter"/>
</dbReference>
<keyword evidence="11" id="KW-1185">Reference proteome</keyword>
<evidence type="ECO:0000256" key="6">
    <source>
        <dbReference type="PROSITE-ProRule" id="PRU00581"/>
    </source>
</evidence>
<keyword evidence="5 6" id="KW-0472">Membrane</keyword>